<protein>
    <recommendedName>
        <fullName evidence="3">FG-GAP repeat protein</fullName>
    </recommendedName>
</protein>
<dbReference type="RefSeq" id="WP_041897121.1">
    <property type="nucleotide sequence ID" value="NZ_CP010086.2"/>
</dbReference>
<accession>A0A0B5QNM6</accession>
<dbReference type="PROSITE" id="PS51257">
    <property type="entry name" value="PROKAR_LIPOPROTEIN"/>
    <property type="match status" value="1"/>
</dbReference>
<dbReference type="AlphaFoldDB" id="A0A0B5QNM6"/>
<dbReference type="STRING" id="1520.LF65_03045"/>
<dbReference type="KEGG" id="cbei:LF65_03045"/>
<name>A0A0B5QNM6_CLOBE</name>
<dbReference type="SUPFAM" id="SSF69318">
    <property type="entry name" value="Integrin alpha N-terminal domain"/>
    <property type="match status" value="1"/>
</dbReference>
<dbReference type="OrthoDB" id="1743319at2"/>
<sequence>MRKYARVIILIISLGSIITGCGNVVNATSLIQAPMLASVQENEINKELKEILTPGSEFLVPKNSQEKQSIFIDDVDKDGKNEAFVLYRDMKENRQVHLLMLKEENEKWNKVLDVATNFNILDYFSLRDLDGDGKKEVILGASVSDSEPSKQLFIYELNGKELVNKVNRTYEWIDISDYNEDNKPDVIIIDGEIGKSKIAEMFNYENNQLKSRTFVGLNPEGVIENVVSGKLADGNNVLFIDSALGAHSMLSEIVAYDKGRFIKIGDENDGILFKAYPLYSRDINNDGIIDVGGMYIPKGFEDAAMAEIPFIYTYSDYKEDGTHEIVEERYTDSVQHFYITIPSKWNGKVTIQKLDQGVRLIDNESQDNLFEVKWISKSSYGENKTKLGETKDIIFYDDIKEEQPISKENFHLLKDEF</sequence>
<dbReference type="InterPro" id="IPR028994">
    <property type="entry name" value="Integrin_alpha_N"/>
</dbReference>
<gene>
    <name evidence="1" type="ORF">LF65_03045</name>
</gene>
<evidence type="ECO:0000313" key="1">
    <source>
        <dbReference type="EMBL" id="AJG99612.1"/>
    </source>
</evidence>
<dbReference type="EMBL" id="CP010086">
    <property type="protein sequence ID" value="AJG99612.1"/>
    <property type="molecule type" value="Genomic_DNA"/>
</dbReference>
<organism evidence="1 2">
    <name type="scientific">Clostridium beijerinckii</name>
    <name type="common">Clostridium MP</name>
    <dbReference type="NCBI Taxonomy" id="1520"/>
    <lineage>
        <taxon>Bacteria</taxon>
        <taxon>Bacillati</taxon>
        <taxon>Bacillota</taxon>
        <taxon>Clostridia</taxon>
        <taxon>Eubacteriales</taxon>
        <taxon>Clostridiaceae</taxon>
        <taxon>Clostridium</taxon>
    </lineage>
</organism>
<dbReference type="Proteomes" id="UP000031866">
    <property type="component" value="Chromosome"/>
</dbReference>
<proteinExistence type="predicted"/>
<evidence type="ECO:0008006" key="3">
    <source>
        <dbReference type="Google" id="ProtNLM"/>
    </source>
</evidence>
<reference evidence="2" key="1">
    <citation type="submission" date="2014-12" db="EMBL/GenBank/DDBJ databases">
        <title>Genome sequence of Clostridium beijerinckii strain 59B.</title>
        <authorList>
            <person name="Little G.T."/>
            <person name="Minton N.P."/>
        </authorList>
    </citation>
    <scope>NUCLEOTIDE SEQUENCE [LARGE SCALE GENOMIC DNA]</scope>
    <source>
        <strain evidence="2">59B</strain>
    </source>
</reference>
<evidence type="ECO:0000313" key="2">
    <source>
        <dbReference type="Proteomes" id="UP000031866"/>
    </source>
</evidence>